<evidence type="ECO:0000313" key="1">
    <source>
        <dbReference type="EMBL" id="SJK86658.1"/>
    </source>
</evidence>
<protein>
    <submittedName>
        <fullName evidence="1">Uncharacterized protein</fullName>
    </submittedName>
</protein>
<sequence>MYRDLPCLEKSLIQPIRQKLSFKLVDNVQSEVIKPTTVQFDPRTYTNTLIVEQNYIIPFLNRIHIVKSPSSDLLYKNYLPGVTLAHHFPNRLLKVKESKRLPQDVYVNSYIDLDQCYGRSFIKNVKRSDAVPLLYNLIGKHCITLCINGNPPLSDMNCVSNWFNKLNKFEILQNLQLNILCHQPSQIWTRWMTTRFSDNLAKYAIDYGYYLASFSKLSWENTLTLFLYKPELISLLLTDRKGYIRWHSIGTPSNESLNILGKSVKQLLREKDS</sequence>
<proteinExistence type="predicted"/>
<dbReference type="KEGG" id="bmic:BMR1_03g04285"/>
<dbReference type="EMBL" id="LN871598">
    <property type="protein sequence ID" value="SJK86658.1"/>
    <property type="molecule type" value="Genomic_DNA"/>
</dbReference>
<gene>
    <name evidence="1" type="ORF">BMR1_03g04285</name>
</gene>
<dbReference type="VEuPathDB" id="PiroplasmaDB:BMR1_03g04285"/>
<dbReference type="OrthoDB" id="346242at2759"/>
<name>A0A1R4ACE2_BABMR</name>
<organism evidence="1 2">
    <name type="scientific">Babesia microti (strain RI)</name>
    <dbReference type="NCBI Taxonomy" id="1133968"/>
    <lineage>
        <taxon>Eukaryota</taxon>
        <taxon>Sar</taxon>
        <taxon>Alveolata</taxon>
        <taxon>Apicomplexa</taxon>
        <taxon>Aconoidasida</taxon>
        <taxon>Piroplasmida</taxon>
        <taxon>Babesiidae</taxon>
        <taxon>Babesia</taxon>
    </lineage>
</organism>
<dbReference type="GeneID" id="24425504"/>
<evidence type="ECO:0000313" key="2">
    <source>
        <dbReference type="Proteomes" id="UP000002899"/>
    </source>
</evidence>
<reference evidence="1 2" key="3">
    <citation type="journal article" date="2016" name="Sci. Rep.">
        <title>Genome-wide diversity and gene expression profiling of Babesia microti isolates identify polymorphic genes that mediate host-pathogen interactions.</title>
        <authorList>
            <person name="Silva J.C."/>
            <person name="Cornillot E."/>
            <person name="McCracken C."/>
            <person name="Usmani-Brown S."/>
            <person name="Dwivedi A."/>
            <person name="Ifeonu O.O."/>
            <person name="Crabtree J."/>
            <person name="Gotia H.T."/>
            <person name="Virji A.Z."/>
            <person name="Reynes C."/>
            <person name="Colinge J."/>
            <person name="Kumar V."/>
            <person name="Lawres L."/>
            <person name="Pazzi J.E."/>
            <person name="Pablo J.V."/>
            <person name="Hung C."/>
            <person name="Brancato J."/>
            <person name="Kumari P."/>
            <person name="Orvis J."/>
            <person name="Tretina K."/>
            <person name="Chibucos M."/>
            <person name="Ott S."/>
            <person name="Sadzewicz L."/>
            <person name="Sengamalay N."/>
            <person name="Shetty A.C."/>
            <person name="Su Q."/>
            <person name="Tallon L."/>
            <person name="Fraser C.M."/>
            <person name="Frutos R."/>
            <person name="Molina D.M."/>
            <person name="Krause P.J."/>
            <person name="Ben Mamoun C."/>
        </authorList>
    </citation>
    <scope>NUCLEOTIDE SEQUENCE [LARGE SCALE GENOMIC DNA]</scope>
    <source>
        <strain evidence="1 2">RI</strain>
    </source>
</reference>
<dbReference type="AlphaFoldDB" id="A0A1R4ACE2"/>
<dbReference type="Proteomes" id="UP000002899">
    <property type="component" value="Chromosome III"/>
</dbReference>
<dbReference type="RefSeq" id="XP_021338788.1">
    <property type="nucleotide sequence ID" value="XM_021482248.1"/>
</dbReference>
<accession>A0A1R4ACE2</accession>
<keyword evidence="2" id="KW-1185">Reference proteome</keyword>
<reference evidence="1 2" key="2">
    <citation type="journal article" date="2013" name="PLoS ONE">
        <title>Whole genome mapping and re-organization of the nuclear and mitochondrial genomes of Babesia microti isolates.</title>
        <authorList>
            <person name="Cornillot E."/>
            <person name="Dassouli A."/>
            <person name="Garg A."/>
            <person name="Pachikara N."/>
            <person name="Randazzo S."/>
            <person name="Depoix D."/>
            <person name="Carcy B."/>
            <person name="Delbecq S."/>
            <person name="Frutos R."/>
            <person name="Silva J.C."/>
            <person name="Sutton R."/>
            <person name="Krause P.J."/>
            <person name="Mamoun C.B."/>
        </authorList>
    </citation>
    <scope>NUCLEOTIDE SEQUENCE [LARGE SCALE GENOMIC DNA]</scope>
    <source>
        <strain evidence="1 2">RI</strain>
    </source>
</reference>
<reference evidence="1 2" key="1">
    <citation type="journal article" date="2012" name="Nucleic Acids Res.">
        <title>Sequencing of the smallest Apicomplexan genome from the human pathogen Babesia microti.</title>
        <authorList>
            <person name="Cornillot E."/>
            <person name="Hadj-Kaddour K."/>
            <person name="Dassouli A."/>
            <person name="Noel B."/>
            <person name="Ranwez V."/>
            <person name="Vacherie B."/>
            <person name="Augagneur Y."/>
            <person name="Bres V."/>
            <person name="Duclos A."/>
            <person name="Randazzo S."/>
            <person name="Carcy B."/>
            <person name="Debierre-Grockiego F."/>
            <person name="Delbecq S."/>
            <person name="Moubri-Menage K."/>
            <person name="Shams-Eldin H."/>
            <person name="Usmani-Brown S."/>
            <person name="Bringaud F."/>
            <person name="Wincker P."/>
            <person name="Vivares C.P."/>
            <person name="Schwarz R.T."/>
            <person name="Schetters T.P."/>
            <person name="Krause P.J."/>
            <person name="Gorenflot A."/>
            <person name="Berry V."/>
            <person name="Barbe V."/>
            <person name="Ben Mamoun C."/>
        </authorList>
    </citation>
    <scope>NUCLEOTIDE SEQUENCE [LARGE SCALE GENOMIC DNA]</scope>
    <source>
        <strain evidence="1 2">RI</strain>
    </source>
</reference>